<dbReference type="InterPro" id="IPR050309">
    <property type="entry name" value="Type-B_Carboxylest/Lipase"/>
</dbReference>
<dbReference type="InterPro" id="IPR019819">
    <property type="entry name" value="Carboxylesterase_B_CS"/>
</dbReference>
<name>A0AAW1U4X8_9CUCU</name>
<keyword evidence="3" id="KW-0812">Transmembrane</keyword>
<keyword evidence="3" id="KW-1133">Transmembrane helix</keyword>
<reference evidence="5 6" key="1">
    <citation type="submission" date="2023-03" db="EMBL/GenBank/DDBJ databases">
        <title>Genome insight into feeding habits of ladybird beetles.</title>
        <authorList>
            <person name="Li H.-S."/>
            <person name="Huang Y.-H."/>
            <person name="Pang H."/>
        </authorList>
    </citation>
    <scope>NUCLEOTIDE SEQUENCE [LARGE SCALE GENOMIC DNA]</scope>
    <source>
        <strain evidence="5">SYSU_2023b</strain>
        <tissue evidence="5">Whole body</tissue>
    </source>
</reference>
<accession>A0AAW1U4X8</accession>
<feature type="region of interest" description="Disordered" evidence="2">
    <location>
        <begin position="171"/>
        <end position="195"/>
    </location>
</feature>
<feature type="compositionally biased region" description="Basic and acidic residues" evidence="2">
    <location>
        <begin position="97"/>
        <end position="107"/>
    </location>
</feature>
<dbReference type="Proteomes" id="UP001431783">
    <property type="component" value="Unassembled WGS sequence"/>
</dbReference>
<evidence type="ECO:0000256" key="2">
    <source>
        <dbReference type="SAM" id="MobiDB-lite"/>
    </source>
</evidence>
<gene>
    <name evidence="5" type="ORF">WA026_023603</name>
</gene>
<evidence type="ECO:0000256" key="3">
    <source>
        <dbReference type="SAM" id="Phobius"/>
    </source>
</evidence>
<dbReference type="EMBL" id="JARQZJ010000056">
    <property type="protein sequence ID" value="KAK9878726.1"/>
    <property type="molecule type" value="Genomic_DNA"/>
</dbReference>
<dbReference type="FunFam" id="3.40.50.1820:FF:000295">
    <property type="entry name" value="neurotactin"/>
    <property type="match status" value="1"/>
</dbReference>
<proteinExistence type="predicted"/>
<sequence length="742" mass="83731">MSNPVNSEGSLMSEDKKKIEAEEMEQVLNAENKAMEKTPSICDDRKIKTDAKEGMEVKPKKIPIGGIQMPGFFTRSKSKEKCKDDNDQIETDAIDLEEQKDKSKDNQVDSTLPRMVKLPNPFRMSKLGNEDEAGGKSVDARRKSLLDTIRLPLVSVFPRLKKDSDKNLESQVQAGLASMETLDDKSTEDKSGEEMKHVSLENKDVEKQQELEGFSWRHCLKTYRYAISGILLFILLLIVILAMITGEQEVICEAPIKDGKYVETVTSCGKIEGLVEDSAVAFRGIPYARPPVGDLRFKYAQPLNNINYCWNGTLLAHNATENCLQIHSNGTITGSEDCLTLDVVTPYVRYYNPLPVVVLIGAESLIGDSPGKMRPSARYARSKDVIFVRPNFRLGVLGFLSLNILSQDEYPHHSGNYGLSDILEALRWVQLNIEHFGGDASSVTLFGHRAGATLVTALATIKKPQNYFARAWASSGSSVYPKKARIESESDNRKFLEIIQCTDVQCLRNTDAVKLLNAVEDTWRKSQPDLPHPEEDPSKFHEWLVLDGDILREHPATVWANEDLKVQLVLGSTAHAASSEKLFFRHKKWTDMLVKEHVNMSFIAKKNLTDEVIKMYPMNYKGLSSMISDIRIVCPLLEISSQMNRVPFYIVTQTRGEENIADIESDVDAILGRYEPKTPEQRRYVSAMQGLFYHFVWHGKIEQQNMGHKVLIVEQDVLPNTTYSECAYWKNKNIVLTHAAFD</sequence>
<organism evidence="5 6">
    <name type="scientific">Henosepilachna vigintioctopunctata</name>
    <dbReference type="NCBI Taxonomy" id="420089"/>
    <lineage>
        <taxon>Eukaryota</taxon>
        <taxon>Metazoa</taxon>
        <taxon>Ecdysozoa</taxon>
        <taxon>Arthropoda</taxon>
        <taxon>Hexapoda</taxon>
        <taxon>Insecta</taxon>
        <taxon>Pterygota</taxon>
        <taxon>Neoptera</taxon>
        <taxon>Endopterygota</taxon>
        <taxon>Coleoptera</taxon>
        <taxon>Polyphaga</taxon>
        <taxon>Cucujiformia</taxon>
        <taxon>Coccinelloidea</taxon>
        <taxon>Coccinellidae</taxon>
        <taxon>Epilachninae</taxon>
        <taxon>Epilachnini</taxon>
        <taxon>Henosepilachna</taxon>
    </lineage>
</organism>
<feature type="transmembrane region" description="Helical" evidence="3">
    <location>
        <begin position="225"/>
        <end position="244"/>
    </location>
</feature>
<dbReference type="AlphaFoldDB" id="A0AAW1U4X8"/>
<feature type="compositionally biased region" description="Polar residues" evidence="2">
    <location>
        <begin position="1"/>
        <end position="10"/>
    </location>
</feature>
<comment type="caution">
    <text evidence="5">The sequence shown here is derived from an EMBL/GenBank/DDBJ whole genome shotgun (WGS) entry which is preliminary data.</text>
</comment>
<evidence type="ECO:0000259" key="4">
    <source>
        <dbReference type="Pfam" id="PF00135"/>
    </source>
</evidence>
<dbReference type="PROSITE" id="PS00941">
    <property type="entry name" value="CARBOXYLESTERASE_B_2"/>
    <property type="match status" value="1"/>
</dbReference>
<feature type="compositionally biased region" description="Basic and acidic residues" evidence="2">
    <location>
        <begin position="77"/>
        <end position="86"/>
    </location>
</feature>
<dbReference type="InterPro" id="IPR029058">
    <property type="entry name" value="AB_hydrolase_fold"/>
</dbReference>
<evidence type="ECO:0000313" key="5">
    <source>
        <dbReference type="EMBL" id="KAK9878726.1"/>
    </source>
</evidence>
<dbReference type="PANTHER" id="PTHR11559">
    <property type="entry name" value="CARBOXYLESTERASE"/>
    <property type="match status" value="1"/>
</dbReference>
<dbReference type="SUPFAM" id="SSF53474">
    <property type="entry name" value="alpha/beta-Hydrolases"/>
    <property type="match status" value="1"/>
</dbReference>
<evidence type="ECO:0000256" key="1">
    <source>
        <dbReference type="ARBA" id="ARBA00023180"/>
    </source>
</evidence>
<protein>
    <recommendedName>
        <fullName evidence="4">Carboxylesterase type B domain-containing protein</fullName>
    </recommendedName>
</protein>
<feature type="region of interest" description="Disordered" evidence="2">
    <location>
        <begin position="93"/>
        <end position="112"/>
    </location>
</feature>
<dbReference type="InterPro" id="IPR002018">
    <property type="entry name" value="CarbesteraseB"/>
</dbReference>
<keyword evidence="3" id="KW-0472">Membrane</keyword>
<evidence type="ECO:0000313" key="6">
    <source>
        <dbReference type="Proteomes" id="UP001431783"/>
    </source>
</evidence>
<feature type="compositionally biased region" description="Basic and acidic residues" evidence="2">
    <location>
        <begin position="42"/>
        <end position="59"/>
    </location>
</feature>
<feature type="domain" description="Carboxylesterase type B" evidence="4">
    <location>
        <begin position="266"/>
        <end position="652"/>
    </location>
</feature>
<feature type="region of interest" description="Disordered" evidence="2">
    <location>
        <begin position="1"/>
        <end position="88"/>
    </location>
</feature>
<keyword evidence="6" id="KW-1185">Reference proteome</keyword>
<dbReference type="Gene3D" id="3.40.50.1820">
    <property type="entry name" value="alpha/beta hydrolase"/>
    <property type="match status" value="1"/>
</dbReference>
<feature type="compositionally biased region" description="Basic and acidic residues" evidence="2">
    <location>
        <begin position="182"/>
        <end position="195"/>
    </location>
</feature>
<keyword evidence="1" id="KW-0325">Glycoprotein</keyword>
<dbReference type="Pfam" id="PF00135">
    <property type="entry name" value="COesterase"/>
    <property type="match status" value="1"/>
</dbReference>